<dbReference type="InterPro" id="IPR023614">
    <property type="entry name" value="Porin_dom_sf"/>
</dbReference>
<sequence>MNVYAAYKFNLLDDNEYTKTAGVATDDQAAVGIVYQF</sequence>
<dbReference type="GO" id="GO:0009279">
    <property type="term" value="C:cell outer membrane"/>
    <property type="evidence" value="ECO:0007669"/>
    <property type="project" value="InterPro"/>
</dbReference>
<dbReference type="InterPro" id="IPR001702">
    <property type="entry name" value="Porin_Gram-ve"/>
</dbReference>
<dbReference type="GO" id="GO:0015288">
    <property type="term" value="F:porin activity"/>
    <property type="evidence" value="ECO:0007669"/>
    <property type="project" value="InterPro"/>
</dbReference>
<dbReference type="Proteomes" id="UP000339249">
    <property type="component" value="Unassembled WGS sequence"/>
</dbReference>
<dbReference type="Pfam" id="PF00267">
    <property type="entry name" value="Porin_1"/>
    <property type="match status" value="1"/>
</dbReference>
<dbReference type="Gene3D" id="2.40.160.10">
    <property type="entry name" value="Porin"/>
    <property type="match status" value="1"/>
</dbReference>
<organism evidence="1 2">
    <name type="scientific">Raoultella terrigena</name>
    <name type="common">Klebsiella terrigena</name>
    <dbReference type="NCBI Taxonomy" id="577"/>
    <lineage>
        <taxon>Bacteria</taxon>
        <taxon>Pseudomonadati</taxon>
        <taxon>Pseudomonadota</taxon>
        <taxon>Gammaproteobacteria</taxon>
        <taxon>Enterobacterales</taxon>
        <taxon>Enterobacteriaceae</taxon>
        <taxon>Klebsiella/Raoultella group</taxon>
        <taxon>Raoultella</taxon>
    </lineage>
</organism>
<accession>A0A4U9DCM5</accession>
<dbReference type="AlphaFoldDB" id="A0A4U9DCM5"/>
<dbReference type="GO" id="GO:0034220">
    <property type="term" value="P:monoatomic ion transmembrane transport"/>
    <property type="evidence" value="ECO:0007669"/>
    <property type="project" value="InterPro"/>
</dbReference>
<protein>
    <submittedName>
        <fullName evidence="1">Porin ompk36</fullName>
    </submittedName>
</protein>
<reference evidence="1 2" key="1">
    <citation type="submission" date="2019-04" db="EMBL/GenBank/DDBJ databases">
        <authorList>
            <consortium name="Pathogen Informatics"/>
        </authorList>
    </citation>
    <scope>NUCLEOTIDE SEQUENCE [LARGE SCALE GENOMIC DNA]</scope>
    <source>
        <strain evidence="1 2">NCTC9185</strain>
    </source>
</reference>
<dbReference type="SUPFAM" id="SSF56935">
    <property type="entry name" value="Porins"/>
    <property type="match status" value="1"/>
</dbReference>
<proteinExistence type="predicted"/>
<evidence type="ECO:0000313" key="1">
    <source>
        <dbReference type="EMBL" id="VTN15402.1"/>
    </source>
</evidence>
<gene>
    <name evidence="1" type="primary">ompC_3</name>
    <name evidence="1" type="ORF">NCTC9185_07489</name>
</gene>
<name>A0A4U9DCM5_RAOTE</name>
<evidence type="ECO:0000313" key="2">
    <source>
        <dbReference type="Proteomes" id="UP000339249"/>
    </source>
</evidence>
<dbReference type="EMBL" id="CABDVU010000001">
    <property type="protein sequence ID" value="VTN15402.1"/>
    <property type="molecule type" value="Genomic_DNA"/>
</dbReference>